<protein>
    <submittedName>
        <fullName evidence="4">IME4 Transcriptional activator, adenine-specific DNA methyltransferase</fullName>
    </submittedName>
</protein>
<dbReference type="PANTHER" id="PTHR12829">
    <property type="entry name" value="N6-ADENOSINE-METHYLTRANSFERASE"/>
    <property type="match status" value="1"/>
</dbReference>
<dbReference type="Pfam" id="PF05063">
    <property type="entry name" value="MT-A70"/>
    <property type="match status" value="1"/>
</dbReference>
<evidence type="ECO:0000256" key="2">
    <source>
        <dbReference type="ARBA" id="ARBA00022679"/>
    </source>
</evidence>
<keyword evidence="2 4" id="KW-0808">Transferase</keyword>
<dbReference type="PANTHER" id="PTHR12829:SF7">
    <property type="entry name" value="N6-ADENOSINE-METHYLTRANSFERASE CATALYTIC SUBUNIT"/>
    <property type="match status" value="1"/>
</dbReference>
<accession>A0A6J5PPH7</accession>
<reference evidence="4" key="1">
    <citation type="submission" date="2020-05" db="EMBL/GenBank/DDBJ databases">
        <authorList>
            <person name="Chiriac C."/>
            <person name="Salcher M."/>
            <person name="Ghai R."/>
            <person name="Kavagutti S V."/>
        </authorList>
    </citation>
    <scope>NUCLEOTIDE SEQUENCE</scope>
</reference>
<dbReference type="EMBL" id="LR797315">
    <property type="protein sequence ID" value="CAB4202622.1"/>
    <property type="molecule type" value="Genomic_DNA"/>
</dbReference>
<evidence type="ECO:0000256" key="1">
    <source>
        <dbReference type="ARBA" id="ARBA00022603"/>
    </source>
</evidence>
<dbReference type="GO" id="GO:0008168">
    <property type="term" value="F:methyltransferase activity"/>
    <property type="evidence" value="ECO:0007669"/>
    <property type="project" value="UniProtKB-KW"/>
</dbReference>
<evidence type="ECO:0000313" key="4">
    <source>
        <dbReference type="EMBL" id="CAB4172907.1"/>
    </source>
</evidence>
<dbReference type="GO" id="GO:0032259">
    <property type="term" value="P:methylation"/>
    <property type="evidence" value="ECO:0007669"/>
    <property type="project" value="UniProtKB-KW"/>
</dbReference>
<gene>
    <name evidence="5" type="ORF">UFOVP1373_29</name>
    <name evidence="4" type="ORF">UFOVP941_34</name>
</gene>
<keyword evidence="1 4" id="KW-0489">Methyltransferase</keyword>
<evidence type="ECO:0000256" key="3">
    <source>
        <dbReference type="ARBA" id="ARBA00022691"/>
    </source>
</evidence>
<name>A0A6J5PPH7_9CAUD</name>
<proteinExistence type="predicted"/>
<dbReference type="EMBL" id="LR796898">
    <property type="protein sequence ID" value="CAB4172907.1"/>
    <property type="molecule type" value="Genomic_DNA"/>
</dbReference>
<dbReference type="PROSITE" id="PS51143">
    <property type="entry name" value="MT_A70"/>
    <property type="match status" value="1"/>
</dbReference>
<dbReference type="InterPro" id="IPR029063">
    <property type="entry name" value="SAM-dependent_MTases_sf"/>
</dbReference>
<keyword evidence="3" id="KW-0949">S-adenosyl-L-methionine</keyword>
<dbReference type="SUPFAM" id="SSF53335">
    <property type="entry name" value="S-adenosyl-L-methionine-dependent methyltransferases"/>
    <property type="match status" value="1"/>
</dbReference>
<dbReference type="Gene3D" id="3.40.50.150">
    <property type="entry name" value="Vaccinia Virus protein VP39"/>
    <property type="match status" value="1"/>
</dbReference>
<sequence length="194" mass="22434">MRSGGLLTTNLIRMKKYKIIYADPAWKYNDKQNTPKLGGAVKHYQTMTIKELCNLPVKCLTEDNAVLFIWTTSPLLEETFAVIKSWGFKYKSSFVWDKIKHNMGHYNSVRHELLLICTKGSCTPEIKKLFDSVVSIERTEHSKKPKHFADLIDTIYPSGNRIELFARDVKQGWDVWGNEAEGSVNLEQYRSHYA</sequence>
<organism evidence="4">
    <name type="scientific">uncultured Caudovirales phage</name>
    <dbReference type="NCBI Taxonomy" id="2100421"/>
    <lineage>
        <taxon>Viruses</taxon>
        <taxon>Duplodnaviria</taxon>
        <taxon>Heunggongvirae</taxon>
        <taxon>Uroviricota</taxon>
        <taxon>Caudoviricetes</taxon>
        <taxon>Peduoviridae</taxon>
        <taxon>Maltschvirus</taxon>
        <taxon>Maltschvirus maltsch</taxon>
    </lineage>
</organism>
<evidence type="ECO:0000313" key="5">
    <source>
        <dbReference type="EMBL" id="CAB4202622.1"/>
    </source>
</evidence>
<dbReference type="InterPro" id="IPR007757">
    <property type="entry name" value="MT-A70-like"/>
</dbReference>